<dbReference type="Proteomes" id="UP000677228">
    <property type="component" value="Unassembled WGS sequence"/>
</dbReference>
<gene>
    <name evidence="1" type="ORF">GPM918_LOCUS1731</name>
    <name evidence="2" type="ORF">OVA965_LOCUS12078</name>
    <name evidence="3" type="ORF">SRO942_LOCUS1731</name>
    <name evidence="4" type="ORF">TMI583_LOCUS12085</name>
</gene>
<evidence type="ECO:0000313" key="1">
    <source>
        <dbReference type="EMBL" id="CAF0767423.1"/>
    </source>
</evidence>
<protein>
    <submittedName>
        <fullName evidence="1">Uncharacterized protein</fullName>
    </submittedName>
</protein>
<proteinExistence type="predicted"/>
<name>A0A813QGC6_9BILA</name>
<dbReference type="AlphaFoldDB" id="A0A813QGC6"/>
<keyword evidence="5" id="KW-1185">Reference proteome</keyword>
<dbReference type="OrthoDB" id="9973898at2759"/>
<evidence type="ECO:0000313" key="3">
    <source>
        <dbReference type="EMBL" id="CAF3549074.1"/>
    </source>
</evidence>
<dbReference type="EMBL" id="CAJNOK010004783">
    <property type="protein sequence ID" value="CAF0949531.1"/>
    <property type="molecule type" value="Genomic_DNA"/>
</dbReference>
<evidence type="ECO:0000313" key="2">
    <source>
        <dbReference type="EMBL" id="CAF0949531.1"/>
    </source>
</evidence>
<reference evidence="1" key="1">
    <citation type="submission" date="2021-02" db="EMBL/GenBank/DDBJ databases">
        <authorList>
            <person name="Nowell W R."/>
        </authorList>
    </citation>
    <scope>NUCLEOTIDE SEQUENCE</scope>
</reference>
<dbReference type="EMBL" id="CAJOBA010004790">
    <property type="protein sequence ID" value="CAF3723952.1"/>
    <property type="molecule type" value="Genomic_DNA"/>
</dbReference>
<sequence length="105" mass="12614">MKIIYGIQGRQNIFPYHALGQLYRVPLRWYYSNSRPFRITHRILAGAVLLQLYLAITRKADLAYTPYTMVHHQLDHKFAHWLDDLRYPPNKEEVEKFKKEQGIKN</sequence>
<dbReference type="Proteomes" id="UP000681722">
    <property type="component" value="Unassembled WGS sequence"/>
</dbReference>
<accession>A0A813QGC6</accession>
<dbReference type="EMBL" id="CAJOBC010000171">
    <property type="protein sequence ID" value="CAF3549074.1"/>
    <property type="molecule type" value="Genomic_DNA"/>
</dbReference>
<dbReference type="EMBL" id="CAJNOQ010000171">
    <property type="protein sequence ID" value="CAF0767423.1"/>
    <property type="molecule type" value="Genomic_DNA"/>
</dbReference>
<evidence type="ECO:0000313" key="5">
    <source>
        <dbReference type="Proteomes" id="UP000663829"/>
    </source>
</evidence>
<dbReference type="Proteomes" id="UP000663829">
    <property type="component" value="Unassembled WGS sequence"/>
</dbReference>
<evidence type="ECO:0000313" key="4">
    <source>
        <dbReference type="EMBL" id="CAF3723952.1"/>
    </source>
</evidence>
<dbReference type="Proteomes" id="UP000682733">
    <property type="component" value="Unassembled WGS sequence"/>
</dbReference>
<organism evidence="1 5">
    <name type="scientific">Didymodactylos carnosus</name>
    <dbReference type="NCBI Taxonomy" id="1234261"/>
    <lineage>
        <taxon>Eukaryota</taxon>
        <taxon>Metazoa</taxon>
        <taxon>Spiralia</taxon>
        <taxon>Gnathifera</taxon>
        <taxon>Rotifera</taxon>
        <taxon>Eurotatoria</taxon>
        <taxon>Bdelloidea</taxon>
        <taxon>Philodinida</taxon>
        <taxon>Philodinidae</taxon>
        <taxon>Didymodactylos</taxon>
    </lineage>
</organism>
<comment type="caution">
    <text evidence="1">The sequence shown here is derived from an EMBL/GenBank/DDBJ whole genome shotgun (WGS) entry which is preliminary data.</text>
</comment>